<reference evidence="1" key="2">
    <citation type="journal article" date="2023" name="Proc. Natl. Acad. Sci. U.S.A.">
        <title>A global phylogenomic analysis of the shiitake genus Lentinula.</title>
        <authorList>
            <person name="Sierra-Patev S."/>
            <person name="Min B."/>
            <person name="Naranjo-Ortiz M."/>
            <person name="Looney B."/>
            <person name="Konkel Z."/>
            <person name="Slot J.C."/>
            <person name="Sakamoto Y."/>
            <person name="Steenwyk J.L."/>
            <person name="Rokas A."/>
            <person name="Carro J."/>
            <person name="Camarero S."/>
            <person name="Ferreira P."/>
            <person name="Molpeceres G."/>
            <person name="Ruiz-Duenas F.J."/>
            <person name="Serrano A."/>
            <person name="Henrissat B."/>
            <person name="Drula E."/>
            <person name="Hughes K.W."/>
            <person name="Mata J.L."/>
            <person name="Ishikawa N.K."/>
            <person name="Vargas-Isla R."/>
            <person name="Ushijima S."/>
            <person name="Smith C.A."/>
            <person name="Donoghue J."/>
            <person name="Ahrendt S."/>
            <person name="Andreopoulos W."/>
            <person name="He G."/>
            <person name="LaButti K."/>
            <person name="Lipzen A."/>
            <person name="Ng V."/>
            <person name="Riley R."/>
            <person name="Sandor L."/>
            <person name="Barry K."/>
            <person name="Martinez A.T."/>
            <person name="Xiao Y."/>
            <person name="Gibbons J.G."/>
            <person name="Terashima K."/>
            <person name="Grigoriev I.V."/>
            <person name="Hibbett D."/>
        </authorList>
    </citation>
    <scope>NUCLEOTIDE SEQUENCE</scope>
    <source>
        <strain evidence="1">Sp2 HRB7682 ss15</strain>
    </source>
</reference>
<evidence type="ECO:0000313" key="3">
    <source>
        <dbReference type="Proteomes" id="UP001150238"/>
    </source>
</evidence>
<comment type="caution">
    <text evidence="1">The sequence shown here is derived from an EMBL/GenBank/DDBJ whole genome shotgun (WGS) entry which is preliminary data.</text>
</comment>
<gene>
    <name evidence="2" type="ORF">C8J55DRAFT_558082</name>
    <name evidence="1" type="ORF">C8J55DRAFT_559919</name>
</gene>
<evidence type="ECO:0000313" key="1">
    <source>
        <dbReference type="EMBL" id="KAJ4483099.1"/>
    </source>
</evidence>
<dbReference type="InterPro" id="IPR015943">
    <property type="entry name" value="WD40/YVTN_repeat-like_dom_sf"/>
</dbReference>
<protein>
    <recommendedName>
        <fullName evidence="4">WD40 repeat-like protein</fullName>
    </recommendedName>
</protein>
<proteinExistence type="predicted"/>
<organism evidence="1 3">
    <name type="scientific">Lentinula lateritia</name>
    <dbReference type="NCBI Taxonomy" id="40482"/>
    <lineage>
        <taxon>Eukaryota</taxon>
        <taxon>Fungi</taxon>
        <taxon>Dikarya</taxon>
        <taxon>Basidiomycota</taxon>
        <taxon>Agaricomycotina</taxon>
        <taxon>Agaricomycetes</taxon>
        <taxon>Agaricomycetidae</taxon>
        <taxon>Agaricales</taxon>
        <taxon>Marasmiineae</taxon>
        <taxon>Omphalotaceae</taxon>
        <taxon>Lentinula</taxon>
    </lineage>
</organism>
<dbReference type="Gene3D" id="2.130.10.10">
    <property type="entry name" value="YVTN repeat-like/Quinoprotein amine dehydrogenase"/>
    <property type="match status" value="1"/>
</dbReference>
<sequence length="358" mass="40047">MRSEWREVEHITYTNARTRILGVVLSRDARYLAVAQDTCVDIWNVKVNMNTKPLVQYNSKENRISSIAWSQRSPRLVISYEGGLVYVITMKERSSSIEGFHHSGQTQQTRTFSVFLHKDLLAVAMGKVVEIRSRRDRNDSSNNPHWELLKTLPAPPIGKYLPIGAIVSIHAMSRDRILISYENGVAVDRRKSLWSIVHSDVLDFKHEDTMLIPGVINDVCPGKGTVLVTVAGTYQIFVLGSETAQNIFVPCDPLSKTPQTVSCTKFISEDLVIGAGVGQLVLWNAALGNRLQNLVFCNQDTSVPCGISSAYKSEEDAGWIVTVHKVPDRYEIVLWTTADLQEDATEPESHDDSQCRTC</sequence>
<accession>A0A9W9DSK8</accession>
<reference evidence="1" key="1">
    <citation type="submission" date="2022-08" db="EMBL/GenBank/DDBJ databases">
        <authorList>
            <consortium name="DOE Joint Genome Institute"/>
            <person name="Min B."/>
            <person name="Riley R."/>
            <person name="Sierra-Patev S."/>
            <person name="Naranjo-Ortiz M."/>
            <person name="Looney B."/>
            <person name="Konkel Z."/>
            <person name="Slot J.C."/>
            <person name="Sakamoto Y."/>
            <person name="Steenwyk J.L."/>
            <person name="Rokas A."/>
            <person name="Carro J."/>
            <person name="Camarero S."/>
            <person name="Ferreira P."/>
            <person name="Molpeceres G."/>
            <person name="Ruiz-Duenas F.J."/>
            <person name="Serrano A."/>
            <person name="Henrissat B."/>
            <person name="Drula E."/>
            <person name="Hughes K.W."/>
            <person name="Mata J.L."/>
            <person name="Ishikawa N.K."/>
            <person name="Vargas-Isla R."/>
            <person name="Ushijima S."/>
            <person name="Smith C.A."/>
            <person name="Ahrendt S."/>
            <person name="Andreopoulos W."/>
            <person name="He G."/>
            <person name="Labutti K."/>
            <person name="Lipzen A."/>
            <person name="Ng V."/>
            <person name="Sandor L."/>
            <person name="Barry K."/>
            <person name="Martinez A.T."/>
            <person name="Xiao Y."/>
            <person name="Gibbons J.G."/>
            <person name="Terashima K."/>
            <person name="Hibbett D.S."/>
            <person name="Grigoriev I.V."/>
        </authorList>
    </citation>
    <scope>NUCLEOTIDE SEQUENCE</scope>
    <source>
        <strain evidence="1">Sp2 HRB7682 ss15</strain>
    </source>
</reference>
<dbReference type="InterPro" id="IPR036322">
    <property type="entry name" value="WD40_repeat_dom_sf"/>
</dbReference>
<dbReference type="Proteomes" id="UP001150238">
    <property type="component" value="Unassembled WGS sequence"/>
</dbReference>
<evidence type="ECO:0008006" key="4">
    <source>
        <dbReference type="Google" id="ProtNLM"/>
    </source>
</evidence>
<dbReference type="SUPFAM" id="SSF50978">
    <property type="entry name" value="WD40 repeat-like"/>
    <property type="match status" value="1"/>
</dbReference>
<dbReference type="EMBL" id="JANVFS010000013">
    <property type="protein sequence ID" value="KAJ4483099.1"/>
    <property type="molecule type" value="Genomic_DNA"/>
</dbReference>
<evidence type="ECO:0000313" key="2">
    <source>
        <dbReference type="EMBL" id="KAJ4489026.1"/>
    </source>
</evidence>
<name>A0A9W9DSK8_9AGAR</name>
<dbReference type="AlphaFoldDB" id="A0A9W9DSK8"/>
<dbReference type="EMBL" id="JANVFS010000008">
    <property type="protein sequence ID" value="KAJ4489026.1"/>
    <property type="molecule type" value="Genomic_DNA"/>
</dbReference>